<evidence type="ECO:0000313" key="3">
    <source>
        <dbReference type="Proteomes" id="UP000642993"/>
    </source>
</evidence>
<gene>
    <name evidence="2" type="ORF">HT102_00520</name>
</gene>
<dbReference type="SUPFAM" id="SSF52096">
    <property type="entry name" value="ClpP/crotonase"/>
    <property type="match status" value="1"/>
</dbReference>
<dbReference type="CDD" id="cd06558">
    <property type="entry name" value="crotonase-like"/>
    <property type="match status" value="1"/>
</dbReference>
<comment type="caution">
    <text evidence="2">The sequence shown here is derived from an EMBL/GenBank/DDBJ whole genome shotgun (WGS) entry which is preliminary data.</text>
</comment>
<comment type="similarity">
    <text evidence="1">Belongs to the enoyl-CoA hydratase/isomerase family.</text>
</comment>
<organism evidence="2 3">
    <name type="scientific">Lolliginicoccus lacisalsi</name>
    <dbReference type="NCBI Taxonomy" id="2742202"/>
    <lineage>
        <taxon>Bacteria</taxon>
        <taxon>Bacillati</taxon>
        <taxon>Actinomycetota</taxon>
        <taxon>Actinomycetes</taxon>
        <taxon>Mycobacteriales</taxon>
        <taxon>Hoyosellaceae</taxon>
        <taxon>Lolliginicoccus</taxon>
    </lineage>
</organism>
<accession>A0A927J947</accession>
<dbReference type="NCBIfam" id="NF006128">
    <property type="entry name" value="PRK08272.1"/>
    <property type="match status" value="1"/>
</dbReference>
<dbReference type="AlphaFoldDB" id="A0A927J947"/>
<dbReference type="InterPro" id="IPR001753">
    <property type="entry name" value="Enoyl-CoA_hydra/iso"/>
</dbReference>
<dbReference type="GO" id="GO:0003824">
    <property type="term" value="F:catalytic activity"/>
    <property type="evidence" value="ECO:0007669"/>
    <property type="project" value="UniProtKB-ARBA"/>
</dbReference>
<protein>
    <submittedName>
        <fullName evidence="2">Crotonase/enoyl-CoA hydratase family protein</fullName>
    </submittedName>
</protein>
<evidence type="ECO:0000313" key="2">
    <source>
        <dbReference type="EMBL" id="MBD8504971.1"/>
    </source>
</evidence>
<dbReference type="Gene3D" id="3.90.226.10">
    <property type="entry name" value="2-enoyl-CoA Hydratase, Chain A, domain 1"/>
    <property type="match status" value="1"/>
</dbReference>
<evidence type="ECO:0000256" key="1">
    <source>
        <dbReference type="ARBA" id="ARBA00005254"/>
    </source>
</evidence>
<dbReference type="PANTHER" id="PTHR43802">
    <property type="entry name" value="ENOYL-COA HYDRATASE"/>
    <property type="match status" value="1"/>
</dbReference>
<dbReference type="Proteomes" id="UP000642993">
    <property type="component" value="Unassembled WGS sequence"/>
</dbReference>
<dbReference type="PANTHER" id="PTHR43802:SF1">
    <property type="entry name" value="IP11341P-RELATED"/>
    <property type="match status" value="1"/>
</dbReference>
<dbReference type="Pfam" id="PF00378">
    <property type="entry name" value="ECH_1"/>
    <property type="match status" value="2"/>
</dbReference>
<name>A0A927J947_9ACTN</name>
<sequence length="385" mass="42723">MEARHGLTGRRLLRCRQVRRRPRAPRQLRRFQNDREVEGTLVDHNEHSGTRAAAWQENWAETPGSPWAGRPDPDEERTYRTLTYERDGRIARITFNRPERGNAITSDTPVELADAVERADLDPRVHVLLLSGRGKGFCGGYDLEMFAESGFDTADGPDGAAGTVVDPAVQASNHNPWGTWDPMADYAMMSRFNRGFSSLLHANKPTVAKLHGFAVAGGTDIALYCDQIICADDTKIGYPPTRVWGIPAAGMWAHRIGDQRAKRMLFTGDCIDGKRAQEWGLAVESWPADELDARTEELVGRIAMMPVNQLMMAKLALNSALLAQGVANSGMISTVFDGVSRHTREGYAFQLRSATVGFREAVRERDEPFGDYKRARPGADEGRNP</sequence>
<proteinExistence type="inferred from homology"/>
<keyword evidence="3" id="KW-1185">Reference proteome</keyword>
<dbReference type="EMBL" id="JACYWE010000001">
    <property type="protein sequence ID" value="MBD8504971.1"/>
    <property type="molecule type" value="Genomic_DNA"/>
</dbReference>
<dbReference type="InterPro" id="IPR029045">
    <property type="entry name" value="ClpP/crotonase-like_dom_sf"/>
</dbReference>
<reference evidence="2" key="1">
    <citation type="submission" date="2020-09" db="EMBL/GenBank/DDBJ databases">
        <title>Hoyosella lacisalsi sp. nov., a halotolerant actinobacterium isolated from soil of Lake Gudzhirganskoe.</title>
        <authorList>
            <person name="Yang Q."/>
            <person name="Guo P.Y."/>
            <person name="Liu S.W."/>
            <person name="Li F.N."/>
            <person name="Sun C.H."/>
        </authorList>
    </citation>
    <scope>NUCLEOTIDE SEQUENCE</scope>
    <source>
        <strain evidence="2">G463</strain>
    </source>
</reference>